<protein>
    <submittedName>
        <fullName evidence="4">Uncharacterized protein</fullName>
    </submittedName>
</protein>
<accession>A0A1L9T7F6</accession>
<evidence type="ECO:0000313" key="5">
    <source>
        <dbReference type="Proteomes" id="UP000184356"/>
    </source>
</evidence>
<evidence type="ECO:0000256" key="1">
    <source>
        <dbReference type="ARBA" id="ARBA00022630"/>
    </source>
</evidence>
<dbReference type="RefSeq" id="XP_040699186.1">
    <property type="nucleotide sequence ID" value="XM_040849844.1"/>
</dbReference>
<dbReference type="OrthoDB" id="10265891at2759"/>
<dbReference type="Proteomes" id="UP000184356">
    <property type="component" value="Unassembled WGS sequence"/>
</dbReference>
<organism evidence="4 5">
    <name type="scientific">Aspergillus sydowii CBS 593.65</name>
    <dbReference type="NCBI Taxonomy" id="1036612"/>
    <lineage>
        <taxon>Eukaryota</taxon>
        <taxon>Fungi</taxon>
        <taxon>Dikarya</taxon>
        <taxon>Ascomycota</taxon>
        <taxon>Pezizomycotina</taxon>
        <taxon>Eurotiomycetes</taxon>
        <taxon>Eurotiomycetidae</taxon>
        <taxon>Eurotiales</taxon>
        <taxon>Aspergillaceae</taxon>
        <taxon>Aspergillus</taxon>
        <taxon>Aspergillus subgen. Nidulantes</taxon>
    </lineage>
</organism>
<evidence type="ECO:0000256" key="3">
    <source>
        <dbReference type="ARBA" id="ARBA00023002"/>
    </source>
</evidence>
<keyword evidence="3" id="KW-0560">Oxidoreductase</keyword>
<proteinExistence type="predicted"/>
<keyword evidence="2" id="KW-0288">FMN</keyword>
<dbReference type="AlphaFoldDB" id="A0A1L9T7F6"/>
<dbReference type="PANTHER" id="PTHR32332">
    <property type="entry name" value="2-NITROPROPANE DIOXYGENASE"/>
    <property type="match status" value="1"/>
</dbReference>
<dbReference type="GeneID" id="63765917"/>
<dbReference type="Pfam" id="PF03060">
    <property type="entry name" value="NMO"/>
    <property type="match status" value="1"/>
</dbReference>
<dbReference type="InterPro" id="IPR013785">
    <property type="entry name" value="Aldolase_TIM"/>
</dbReference>
<dbReference type="CDD" id="cd04730">
    <property type="entry name" value="NPD_like"/>
    <property type="match status" value="1"/>
</dbReference>
<dbReference type="GO" id="GO:0018580">
    <property type="term" value="F:nitronate monooxygenase activity"/>
    <property type="evidence" value="ECO:0007669"/>
    <property type="project" value="InterPro"/>
</dbReference>
<dbReference type="Gene3D" id="3.20.20.70">
    <property type="entry name" value="Aldolase class I"/>
    <property type="match status" value="1"/>
</dbReference>
<name>A0A1L9T7F6_9EURO</name>
<dbReference type="STRING" id="1036612.A0A1L9T7F6"/>
<sequence>MRLISTPITRILGIQHPVLLAGMGHTAGSELVAAVTNAGGLGVLGGLGYTPQTLRESIHEVKEKLLEPGLPFGVDLLLPQLGGSARKTNVDYTKGQLDALIDVIIEERVKLFVSAVGIPPKHVIDRLHAAGILYMNMVGAPKHVRKACEAGADIICAQGGEAGGHTGDIPTSVLIPAAADICRRYKSPLTGEEVQLVAAGGIFDGRGLAAALMMGASAVWVGTRFVTARESAASKLGKQAIIDAGFDSTMRSTLWTGRPLRALATSYIRDWEVNRRAEINGLQGKGIIVLDHELDRLAKEGKLTDEIEDQSTQRPMGCGAAMVNKADQSANEILLEMVVQGFGLLRDASRYLSREAKL</sequence>
<reference evidence="5" key="1">
    <citation type="journal article" date="2017" name="Genome Biol.">
        <title>Comparative genomics reveals high biological diversity and specific adaptations in the industrially and medically important fungal genus Aspergillus.</title>
        <authorList>
            <person name="de Vries R.P."/>
            <person name="Riley R."/>
            <person name="Wiebenga A."/>
            <person name="Aguilar-Osorio G."/>
            <person name="Amillis S."/>
            <person name="Uchima C.A."/>
            <person name="Anderluh G."/>
            <person name="Asadollahi M."/>
            <person name="Askin M."/>
            <person name="Barry K."/>
            <person name="Battaglia E."/>
            <person name="Bayram O."/>
            <person name="Benocci T."/>
            <person name="Braus-Stromeyer S.A."/>
            <person name="Caldana C."/>
            <person name="Canovas D."/>
            <person name="Cerqueira G.C."/>
            <person name="Chen F."/>
            <person name="Chen W."/>
            <person name="Choi C."/>
            <person name="Clum A."/>
            <person name="Dos Santos R.A."/>
            <person name="Damasio A.R."/>
            <person name="Diallinas G."/>
            <person name="Emri T."/>
            <person name="Fekete E."/>
            <person name="Flipphi M."/>
            <person name="Freyberg S."/>
            <person name="Gallo A."/>
            <person name="Gournas C."/>
            <person name="Habgood R."/>
            <person name="Hainaut M."/>
            <person name="Harispe M.L."/>
            <person name="Henrissat B."/>
            <person name="Hilden K.S."/>
            <person name="Hope R."/>
            <person name="Hossain A."/>
            <person name="Karabika E."/>
            <person name="Karaffa L."/>
            <person name="Karanyi Z."/>
            <person name="Krasevec N."/>
            <person name="Kuo A."/>
            <person name="Kusch H."/>
            <person name="LaButti K."/>
            <person name="Lagendijk E.L."/>
            <person name="Lapidus A."/>
            <person name="Levasseur A."/>
            <person name="Lindquist E."/>
            <person name="Lipzen A."/>
            <person name="Logrieco A.F."/>
            <person name="MacCabe A."/>
            <person name="Maekelae M.R."/>
            <person name="Malavazi I."/>
            <person name="Melin P."/>
            <person name="Meyer V."/>
            <person name="Mielnichuk N."/>
            <person name="Miskei M."/>
            <person name="Molnar A.P."/>
            <person name="Mule G."/>
            <person name="Ngan C.Y."/>
            <person name="Orejas M."/>
            <person name="Orosz E."/>
            <person name="Ouedraogo J.P."/>
            <person name="Overkamp K.M."/>
            <person name="Park H.-S."/>
            <person name="Perrone G."/>
            <person name="Piumi F."/>
            <person name="Punt P.J."/>
            <person name="Ram A.F."/>
            <person name="Ramon A."/>
            <person name="Rauscher S."/>
            <person name="Record E."/>
            <person name="Riano-Pachon D.M."/>
            <person name="Robert V."/>
            <person name="Roehrig J."/>
            <person name="Ruller R."/>
            <person name="Salamov A."/>
            <person name="Salih N.S."/>
            <person name="Samson R.A."/>
            <person name="Sandor E."/>
            <person name="Sanguinetti M."/>
            <person name="Schuetze T."/>
            <person name="Sepcic K."/>
            <person name="Shelest E."/>
            <person name="Sherlock G."/>
            <person name="Sophianopoulou V."/>
            <person name="Squina F.M."/>
            <person name="Sun H."/>
            <person name="Susca A."/>
            <person name="Todd R.B."/>
            <person name="Tsang A."/>
            <person name="Unkles S.E."/>
            <person name="van de Wiele N."/>
            <person name="van Rossen-Uffink D."/>
            <person name="Oliveira J.V."/>
            <person name="Vesth T.C."/>
            <person name="Visser J."/>
            <person name="Yu J.-H."/>
            <person name="Zhou M."/>
            <person name="Andersen M.R."/>
            <person name="Archer D.B."/>
            <person name="Baker S.E."/>
            <person name="Benoit I."/>
            <person name="Brakhage A.A."/>
            <person name="Braus G.H."/>
            <person name="Fischer R."/>
            <person name="Frisvad J.C."/>
            <person name="Goldman G.H."/>
            <person name="Houbraken J."/>
            <person name="Oakley B."/>
            <person name="Pocsi I."/>
            <person name="Scazzocchio C."/>
            <person name="Seiboth B."/>
            <person name="vanKuyk P.A."/>
            <person name="Wortman J."/>
            <person name="Dyer P.S."/>
            <person name="Grigoriev I.V."/>
        </authorList>
    </citation>
    <scope>NUCLEOTIDE SEQUENCE [LARGE SCALE GENOMIC DNA]</scope>
    <source>
        <strain evidence="5">CBS 593.65</strain>
    </source>
</reference>
<gene>
    <name evidence="4" type="ORF">ASPSYDRAFT_60366</name>
</gene>
<evidence type="ECO:0000313" key="4">
    <source>
        <dbReference type="EMBL" id="OJJ55380.1"/>
    </source>
</evidence>
<dbReference type="EMBL" id="KV878592">
    <property type="protein sequence ID" value="OJJ55380.1"/>
    <property type="molecule type" value="Genomic_DNA"/>
</dbReference>
<dbReference type="InterPro" id="IPR004136">
    <property type="entry name" value="NMO"/>
</dbReference>
<keyword evidence="1" id="KW-0285">Flavoprotein</keyword>
<evidence type="ECO:0000256" key="2">
    <source>
        <dbReference type="ARBA" id="ARBA00022643"/>
    </source>
</evidence>
<dbReference type="VEuPathDB" id="FungiDB:ASPSYDRAFT_60366"/>
<dbReference type="SUPFAM" id="SSF51412">
    <property type="entry name" value="Inosine monophosphate dehydrogenase (IMPDH)"/>
    <property type="match status" value="1"/>
</dbReference>
<dbReference type="PANTHER" id="PTHR32332:SF31">
    <property type="entry name" value="2-NITROPROPANE DIOXYGENASE FAMILY, PUTATIVE (AFU_ORTHOLOGUE AFUA_2G09850)-RELATED"/>
    <property type="match status" value="1"/>
</dbReference>
<keyword evidence="5" id="KW-1185">Reference proteome</keyword>